<dbReference type="InterPro" id="IPR036724">
    <property type="entry name" value="Cobalamin-bd_sf"/>
</dbReference>
<name>A0A6M1T213_9BACT</name>
<dbReference type="PROSITE" id="PS00544">
    <property type="entry name" value="METMALONYL_COA_MUTASE"/>
    <property type="match status" value="1"/>
</dbReference>
<dbReference type="CDD" id="cd03677">
    <property type="entry name" value="MM_CoA_mutase_beta"/>
    <property type="match status" value="1"/>
</dbReference>
<comment type="cofactor">
    <cofactor evidence="1">
        <name>adenosylcob(III)alamin</name>
        <dbReference type="ChEBI" id="CHEBI:18408"/>
    </cofactor>
</comment>
<evidence type="ECO:0000256" key="6">
    <source>
        <dbReference type="ARBA" id="ARBA00023285"/>
    </source>
</evidence>
<evidence type="ECO:0000313" key="9">
    <source>
        <dbReference type="Proteomes" id="UP000473278"/>
    </source>
</evidence>
<dbReference type="InterPro" id="IPR058549">
    <property type="entry name" value="MeMalonylCoA_mutase_a/b_site"/>
</dbReference>
<proteinExistence type="inferred from homology"/>
<evidence type="ECO:0000256" key="4">
    <source>
        <dbReference type="ARBA" id="ARBA00022628"/>
    </source>
</evidence>
<dbReference type="PANTHER" id="PTHR48101:SF1">
    <property type="entry name" value="METHYLMALONYL-COA MUTASE, LARGE SUBUNIT"/>
    <property type="match status" value="1"/>
</dbReference>
<comment type="caution">
    <text evidence="8">The sequence shown here is derived from an EMBL/GenBank/DDBJ whole genome shotgun (WGS) entry which is preliminary data.</text>
</comment>
<sequence length="674" mass="76182">MTEHKDHFFDEFPPVSTEEWEKVIKKDLRGADYKEKLRWDTGEGFDILPFYRIEDIEEGRLKTPILSGNKKENNSWYICAPIFDKEVEDARESMHRALERGADALELTFQIKSTSGMLGGDMEGTSVQSQNSFEKLFRDVNLSATTLVFDSAMATPIYLAMLQNLEPEGKSGEVLSAIFSYDPFVYLARKGQLPKRKEILENEITDLVHSIGNMGSIKPLSADGRFWHNAGGTIVQELGLSLAAASEYLALLTDRGVDSDTAARSINFMLATGSKYFPEIAKFRTLRLLWKQLLQAYEADEEIPAYIHAETSLWNKTVYDPYVNMLRSTTEGMSAAIGGIDSLTVHPFDRIFEKPDDFSERIARNTQIIMQEESYFDKVTDPAAGSYYIEMLTDKIAEKAWSLFQEIELEGGLLKSLQNGTVQVALENSKQQRDRQIASRGRVFVGTNKYPNAGEKVTEEKELSNEFATVSLKSNDYDFTLDESEKALIASLRKALSDGAALGDLVPKLFQEDWSKQNYRTVQKYRGSEAFEELRMATEKQSERPKVLTLPLGNKKMRKARSSFTSNFFACAGYEIKDPIGFESVDEAVEAVREHAPDIAVICSSDEGYIQLVPDLCSKINQLDEQPIMVLAGYPKEELDQYRKDGIEEFIHAKSNVLVTLKDFHSRLGINERE</sequence>
<keyword evidence="5" id="KW-0413">Isomerase</keyword>
<keyword evidence="4" id="KW-0846">Cobalamin</keyword>
<dbReference type="GO" id="GO:0046872">
    <property type="term" value="F:metal ion binding"/>
    <property type="evidence" value="ECO:0007669"/>
    <property type="project" value="InterPro"/>
</dbReference>
<evidence type="ECO:0000256" key="1">
    <source>
        <dbReference type="ARBA" id="ARBA00001922"/>
    </source>
</evidence>
<dbReference type="Gene3D" id="3.40.50.280">
    <property type="entry name" value="Cobalamin-binding domain"/>
    <property type="match status" value="1"/>
</dbReference>
<gene>
    <name evidence="8" type="ORF">G3570_13025</name>
</gene>
<dbReference type="InterPro" id="IPR006099">
    <property type="entry name" value="MeMalonylCoA_mutase_a/b_cat"/>
</dbReference>
<protein>
    <recommendedName>
        <fullName evidence="3">methylmalonyl-CoA mutase</fullName>
        <ecNumber evidence="3">5.4.99.2</ecNumber>
    </recommendedName>
</protein>
<evidence type="ECO:0000313" key="8">
    <source>
        <dbReference type="EMBL" id="NGP77564.1"/>
    </source>
</evidence>
<dbReference type="EMBL" id="JAALLT010000004">
    <property type="protein sequence ID" value="NGP77564.1"/>
    <property type="molecule type" value="Genomic_DNA"/>
</dbReference>
<evidence type="ECO:0000259" key="7">
    <source>
        <dbReference type="Pfam" id="PF01642"/>
    </source>
</evidence>
<keyword evidence="9" id="KW-1185">Reference proteome</keyword>
<evidence type="ECO:0000256" key="5">
    <source>
        <dbReference type="ARBA" id="ARBA00023235"/>
    </source>
</evidence>
<accession>A0A6M1T213</accession>
<dbReference type="SUPFAM" id="SSF52242">
    <property type="entry name" value="Cobalamin (vitamin B12)-binding domain"/>
    <property type="match status" value="1"/>
</dbReference>
<dbReference type="PANTHER" id="PTHR48101">
    <property type="entry name" value="METHYLMALONYL-COA MUTASE, MITOCHONDRIAL-RELATED"/>
    <property type="match status" value="1"/>
</dbReference>
<dbReference type="Pfam" id="PF01642">
    <property type="entry name" value="MM_CoA_mutase"/>
    <property type="match status" value="1"/>
</dbReference>
<reference evidence="8 9" key="1">
    <citation type="submission" date="2020-02" db="EMBL/GenBank/DDBJ databases">
        <title>Balneolaceae bacterium YR4-1, complete genome.</title>
        <authorList>
            <person name="Li Y."/>
            <person name="Wu S."/>
        </authorList>
    </citation>
    <scope>NUCLEOTIDE SEQUENCE [LARGE SCALE GENOMIC DNA]</scope>
    <source>
        <strain evidence="8 9">YR4-1</strain>
    </source>
</reference>
<organism evidence="8 9">
    <name type="scientific">Halalkalibaculum roseum</name>
    <dbReference type="NCBI Taxonomy" id="2709311"/>
    <lineage>
        <taxon>Bacteria</taxon>
        <taxon>Pseudomonadati</taxon>
        <taxon>Balneolota</taxon>
        <taxon>Balneolia</taxon>
        <taxon>Balneolales</taxon>
        <taxon>Balneolaceae</taxon>
        <taxon>Halalkalibaculum</taxon>
    </lineage>
</organism>
<feature type="domain" description="Methylmalonyl-CoA mutase alpha/beta chain catalytic" evidence="7">
    <location>
        <begin position="73"/>
        <end position="465"/>
    </location>
</feature>
<keyword evidence="6" id="KW-0170">Cobalt</keyword>
<dbReference type="Proteomes" id="UP000473278">
    <property type="component" value="Unassembled WGS sequence"/>
</dbReference>
<dbReference type="GO" id="GO:0016866">
    <property type="term" value="F:intramolecular transferase activity"/>
    <property type="evidence" value="ECO:0007669"/>
    <property type="project" value="InterPro"/>
</dbReference>
<evidence type="ECO:0000256" key="3">
    <source>
        <dbReference type="ARBA" id="ARBA00012398"/>
    </source>
</evidence>
<dbReference type="RefSeq" id="WP_165143082.1">
    <property type="nucleotide sequence ID" value="NZ_JAALLT010000004.1"/>
</dbReference>
<dbReference type="GO" id="GO:0031419">
    <property type="term" value="F:cobalamin binding"/>
    <property type="evidence" value="ECO:0007669"/>
    <property type="project" value="UniProtKB-KW"/>
</dbReference>
<comment type="similarity">
    <text evidence="2">Belongs to the methylmalonyl-CoA mutase family.</text>
</comment>
<dbReference type="AlphaFoldDB" id="A0A6M1T213"/>
<dbReference type="SUPFAM" id="SSF51703">
    <property type="entry name" value="Cobalamin (vitamin B12)-dependent enzymes"/>
    <property type="match status" value="1"/>
</dbReference>
<dbReference type="Gene3D" id="3.20.20.240">
    <property type="entry name" value="Methylmalonyl-CoA mutase"/>
    <property type="match status" value="1"/>
</dbReference>
<dbReference type="EC" id="5.4.99.2" evidence="3"/>
<dbReference type="InterPro" id="IPR016176">
    <property type="entry name" value="Cbl-dep_enz_cat"/>
</dbReference>
<evidence type="ECO:0000256" key="2">
    <source>
        <dbReference type="ARBA" id="ARBA00008465"/>
    </source>
</evidence>